<gene>
    <name evidence="3" type="ORF">SAMEA4412673_02476</name>
</gene>
<evidence type="ECO:0000313" key="3">
    <source>
        <dbReference type="EMBL" id="SNV51626.1"/>
    </source>
</evidence>
<dbReference type="EMBL" id="LT906468">
    <property type="protein sequence ID" value="SNV51626.1"/>
    <property type="molecule type" value="Genomic_DNA"/>
</dbReference>
<dbReference type="KEGG" id="smiz:4412673_02476"/>
<dbReference type="AlphaFoldDB" id="A0AAJ5C0X9"/>
<dbReference type="Proteomes" id="UP000215355">
    <property type="component" value="Chromosome 1"/>
</dbReference>
<evidence type="ECO:0000313" key="4">
    <source>
        <dbReference type="Proteomes" id="UP000215355"/>
    </source>
</evidence>
<dbReference type="InterPro" id="IPR027385">
    <property type="entry name" value="Beta-barrel_OMP"/>
</dbReference>
<evidence type="ECO:0000256" key="1">
    <source>
        <dbReference type="ARBA" id="ARBA00022729"/>
    </source>
</evidence>
<dbReference type="RefSeq" id="WP_093097312.1">
    <property type="nucleotide sequence ID" value="NZ_FNGK01000001.1"/>
</dbReference>
<evidence type="ECO:0000259" key="2">
    <source>
        <dbReference type="Pfam" id="PF13505"/>
    </source>
</evidence>
<organism evidence="3 4">
    <name type="scientific">Sphingobacterium mizutaii</name>
    <dbReference type="NCBI Taxonomy" id="1010"/>
    <lineage>
        <taxon>Bacteria</taxon>
        <taxon>Pseudomonadati</taxon>
        <taxon>Bacteroidota</taxon>
        <taxon>Sphingobacteriia</taxon>
        <taxon>Sphingobacteriales</taxon>
        <taxon>Sphingobacteriaceae</taxon>
        <taxon>Sphingobacterium</taxon>
    </lineage>
</organism>
<reference evidence="3 4" key="1">
    <citation type="submission" date="2017-06" db="EMBL/GenBank/DDBJ databases">
        <authorList>
            <consortium name="Pathogen Informatics"/>
        </authorList>
    </citation>
    <scope>NUCLEOTIDE SEQUENCE [LARGE SCALE GENOMIC DNA]</scope>
    <source>
        <strain evidence="3 4">NCTC12149</strain>
    </source>
</reference>
<dbReference type="SUPFAM" id="SSF56925">
    <property type="entry name" value="OMPA-like"/>
    <property type="match status" value="1"/>
</dbReference>
<accession>A0AAJ5C0X9</accession>
<dbReference type="Gene3D" id="2.40.160.20">
    <property type="match status" value="1"/>
</dbReference>
<proteinExistence type="predicted"/>
<keyword evidence="1" id="KW-0732">Signal</keyword>
<protein>
    <recommendedName>
        <fullName evidence="2">Outer membrane protein beta-barrel domain-containing protein</fullName>
    </recommendedName>
</protein>
<feature type="domain" description="Outer membrane protein beta-barrel" evidence="2">
    <location>
        <begin position="26"/>
        <end position="204"/>
    </location>
</feature>
<name>A0AAJ5C0X9_9SPHI</name>
<dbReference type="Pfam" id="PF13505">
    <property type="entry name" value="OMP_b-brl"/>
    <property type="match status" value="1"/>
</dbReference>
<dbReference type="InterPro" id="IPR011250">
    <property type="entry name" value="OMP/PagP_B-barrel"/>
</dbReference>
<sequence length="208" mass="23572">MKTSYFLFIASLFIQVFLSFHLGFSQVEKPSPEIGLSWAAISTRNIGPFENLQGAGSFSSKKYFGMDVSFLYPINNRFSFETGLGFSKQEVAYQGAIVDPMIERFKDTLSLKIFEIPILANMNMGKYFYANLGPILHFDVSGQYQNLDRQNGVGAQLGIGAKYNFSRVWTLYLEPAFKSYNLIPFESDNHVDRISQFAVKVGVRYGIR</sequence>